<dbReference type="PANTHER" id="PTHR23086:SF8">
    <property type="entry name" value="PHOSPHATIDYLINOSITOL 5-PHOSPHATE 4-KINASE, ISOFORM A"/>
    <property type="match status" value="1"/>
</dbReference>
<evidence type="ECO:0000259" key="2">
    <source>
        <dbReference type="PROSITE" id="PS51455"/>
    </source>
</evidence>
<dbReference type="OrthoDB" id="20783at2759"/>
<dbReference type="SUPFAM" id="SSF56104">
    <property type="entry name" value="SAICAR synthase-like"/>
    <property type="match status" value="1"/>
</dbReference>
<organism evidence="3 4">
    <name type="scientific">Sugiyamaella lignohabitans</name>
    <dbReference type="NCBI Taxonomy" id="796027"/>
    <lineage>
        <taxon>Eukaryota</taxon>
        <taxon>Fungi</taxon>
        <taxon>Dikarya</taxon>
        <taxon>Ascomycota</taxon>
        <taxon>Saccharomycotina</taxon>
        <taxon>Dipodascomycetes</taxon>
        <taxon>Dipodascales</taxon>
        <taxon>Trichomonascaceae</taxon>
        <taxon>Sugiyamaella</taxon>
    </lineage>
</organism>
<name>A0A167D8F7_9ASCO</name>
<keyword evidence="1" id="KW-0808">Transferase</keyword>
<keyword evidence="1" id="KW-0547">Nucleotide-binding</keyword>
<dbReference type="InterPro" id="IPR023610">
    <property type="entry name" value="PInositol-4/5-P-5/4-kinase"/>
</dbReference>
<dbReference type="InterPro" id="IPR002498">
    <property type="entry name" value="PInositol-4-P-4/5-kinase_core"/>
</dbReference>
<dbReference type="CDD" id="cd00139">
    <property type="entry name" value="PIPKc"/>
    <property type="match status" value="1"/>
</dbReference>
<evidence type="ECO:0000313" key="4">
    <source>
        <dbReference type="Proteomes" id="UP000189580"/>
    </source>
</evidence>
<reference evidence="3 4" key="1">
    <citation type="submission" date="2016-02" db="EMBL/GenBank/DDBJ databases">
        <title>Complete genome sequence and transcriptome regulation of the pentose utilising yeast Sugiyamaella lignohabitans.</title>
        <authorList>
            <person name="Bellasio M."/>
            <person name="Peymann A."/>
            <person name="Valli M."/>
            <person name="Sipitzky M."/>
            <person name="Graf A."/>
            <person name="Sauer M."/>
            <person name="Marx H."/>
            <person name="Mattanovich D."/>
        </authorList>
    </citation>
    <scope>NUCLEOTIDE SEQUENCE [LARGE SCALE GENOMIC DNA]</scope>
    <source>
        <strain evidence="3 4">CBS 10342</strain>
    </source>
</reference>
<dbReference type="Gene3D" id="3.30.810.10">
    <property type="entry name" value="2-Layer Sandwich"/>
    <property type="match status" value="1"/>
</dbReference>
<dbReference type="GO" id="GO:0005524">
    <property type="term" value="F:ATP binding"/>
    <property type="evidence" value="ECO:0007669"/>
    <property type="project" value="UniProtKB-UniRule"/>
</dbReference>
<keyword evidence="4" id="KW-1185">Reference proteome</keyword>
<proteinExistence type="predicted"/>
<evidence type="ECO:0000313" key="3">
    <source>
        <dbReference type="EMBL" id="ANB12609.1"/>
    </source>
</evidence>
<dbReference type="EMBL" id="CP014501">
    <property type="protein sequence ID" value="ANB12609.1"/>
    <property type="molecule type" value="Genomic_DNA"/>
</dbReference>
<dbReference type="RefSeq" id="XP_018735086.1">
    <property type="nucleotide sequence ID" value="XM_018882837.1"/>
</dbReference>
<dbReference type="InterPro" id="IPR027483">
    <property type="entry name" value="PInositol-4-P-4/5-kinase_C_sf"/>
</dbReference>
<dbReference type="KEGG" id="slb:AWJ20_868"/>
<dbReference type="GO" id="GO:0005886">
    <property type="term" value="C:plasma membrane"/>
    <property type="evidence" value="ECO:0007669"/>
    <property type="project" value="TreeGrafter"/>
</dbReference>
<keyword evidence="1 3" id="KW-0418">Kinase</keyword>
<dbReference type="Pfam" id="PF01504">
    <property type="entry name" value="PIP5K"/>
    <property type="match status" value="2"/>
</dbReference>
<dbReference type="Gene3D" id="3.30.800.10">
    <property type="entry name" value="Phosphatidylinositol Phosphate Kinase II Beta"/>
    <property type="match status" value="1"/>
</dbReference>
<gene>
    <name evidence="3" type="primary">MSS4</name>
    <name evidence="3" type="ORF">AWJ20_868</name>
</gene>
<dbReference type="GO" id="GO:0016308">
    <property type="term" value="F:1-phosphatidylinositol-4-phosphate 5-kinase activity"/>
    <property type="evidence" value="ECO:0007669"/>
    <property type="project" value="TreeGrafter"/>
</dbReference>
<dbReference type="Proteomes" id="UP000189580">
    <property type="component" value="Chromosome a"/>
</dbReference>
<keyword evidence="1" id="KW-0067">ATP-binding</keyword>
<sequence length="688" mass="77616">MGIRRLYRKCRHHLKRDESVVANYHSVNDGGVESKPMPTDNLRIRQTCSVEDIRSSYPNCQAFLTKYGSKHQAHKDRSHIGIIENPRYAYPNCEKLAYYSKHGAHGKISQVDSTIRLNIDNSMGYDSGKAPYSRTGSIDSKETLTTDNFGLEQTDYEEYIAKEISSGRGTKNIIVPNSEVEMDSIVSAEADNLHRIWSTPTQVSLDIVVNHGGNILCEVAPIASNYHSDDSSCKESSNMAIREEPSDISTTQTVLIEENLTTDKQISLPVKPVRPRVCPFLLQPEIDEMIANEREGSVSSSVCNSSQSIVSDTYDLPTAISGNILQDATCEYPPRFGSVDAALNPKFVKFDEDKKTMLMKRAEAKIDSFKRKLGLKSSPIAPKKYLIFLGIYSSLVENPPIVHPEVRVQFFQPGHKTFKVSPDAVVQCHFPSVYENIRTLCGSYFPYYLNSFLFDHDALHEKSPGKTDADFYFTADRKYIIKTIQRKEHNTLMGESFMRDYYSHIQENPDTLIPTYLGHFTLRTLGKDTHFVVMKNLLDTDVNMVYDLKGIKHRNRSGVSSVINDLDINKDGDWLENQEVILMGKGKRDKFLIQLASDVALLEKYNIMDYSLLVGIHSDPQSGKVRHSMGMIDSLSPYGLSKALKSNFSRIVHRPSSLNTINPRDYGKRFLNFIGSTVVLECGGPMLY</sequence>
<feature type="domain" description="PIPK" evidence="2">
    <location>
        <begin position="361"/>
        <end position="678"/>
    </location>
</feature>
<dbReference type="SMART" id="SM00330">
    <property type="entry name" value="PIPKc"/>
    <property type="match status" value="1"/>
</dbReference>
<dbReference type="PANTHER" id="PTHR23086">
    <property type="entry name" value="PHOSPHATIDYLINOSITOL-4-PHOSPHATE 5-KINASE"/>
    <property type="match status" value="1"/>
</dbReference>
<dbReference type="GeneID" id="30037947"/>
<dbReference type="GO" id="GO:0046854">
    <property type="term" value="P:phosphatidylinositol phosphate biosynthetic process"/>
    <property type="evidence" value="ECO:0007669"/>
    <property type="project" value="TreeGrafter"/>
</dbReference>
<dbReference type="PROSITE" id="PS51455">
    <property type="entry name" value="PIPK"/>
    <property type="match status" value="1"/>
</dbReference>
<accession>A0A167D8F7</accession>
<protein>
    <submittedName>
        <fullName evidence="3">1-phosphatidylinositol-4-phosphate 5-kinase</fullName>
    </submittedName>
</protein>
<dbReference type="InterPro" id="IPR027484">
    <property type="entry name" value="PInositol-4-P-5-kinase_N"/>
</dbReference>
<dbReference type="AlphaFoldDB" id="A0A167D8F7"/>
<evidence type="ECO:0000256" key="1">
    <source>
        <dbReference type="PROSITE-ProRule" id="PRU00781"/>
    </source>
</evidence>